<dbReference type="PANTHER" id="PTHR42933:SF4">
    <property type="entry name" value="TYPE I RESTRICTION ENZYME ECOKI METHYLASE SUBUNIT"/>
    <property type="match status" value="1"/>
</dbReference>
<gene>
    <name evidence="10" type="ORF">ACFFUU_04630</name>
</gene>
<dbReference type="InterPro" id="IPR002052">
    <property type="entry name" value="DNA_methylase_N6_adenine_CS"/>
</dbReference>
<keyword evidence="4" id="KW-0808">Transferase</keyword>
<dbReference type="InterPro" id="IPR003356">
    <property type="entry name" value="DNA_methylase_A-5"/>
</dbReference>
<proteinExistence type="inferred from homology"/>
<keyword evidence="3 10" id="KW-0489">Methyltransferase</keyword>
<keyword evidence="5" id="KW-0949">S-adenosyl-L-methionine</keyword>
<dbReference type="InterPro" id="IPR022749">
    <property type="entry name" value="D12N6_MeTrfase_N"/>
</dbReference>
<evidence type="ECO:0000256" key="1">
    <source>
        <dbReference type="ARBA" id="ARBA00006594"/>
    </source>
</evidence>
<reference evidence="10 11" key="1">
    <citation type="submission" date="2024-09" db="EMBL/GenBank/DDBJ databases">
        <authorList>
            <person name="Sun Q."/>
            <person name="Mori K."/>
        </authorList>
    </citation>
    <scope>NUCLEOTIDE SEQUENCE [LARGE SCALE GENOMIC DNA]</scope>
    <source>
        <strain evidence="10 11">CECT 8460</strain>
    </source>
</reference>
<dbReference type="InterPro" id="IPR051537">
    <property type="entry name" value="DNA_Adenine_Mtase"/>
</dbReference>
<comment type="caution">
    <text evidence="10">The sequence shown here is derived from an EMBL/GenBank/DDBJ whole genome shotgun (WGS) entry which is preliminary data.</text>
</comment>
<feature type="domain" description="DNA methylase adenine-specific" evidence="8">
    <location>
        <begin position="133"/>
        <end position="421"/>
    </location>
</feature>
<dbReference type="Pfam" id="PF02384">
    <property type="entry name" value="N6_Mtase"/>
    <property type="match status" value="1"/>
</dbReference>
<name>A0ABV5GCT1_9FLAO</name>
<evidence type="ECO:0000313" key="11">
    <source>
        <dbReference type="Proteomes" id="UP001589576"/>
    </source>
</evidence>
<dbReference type="Pfam" id="PF12161">
    <property type="entry name" value="HsdM_N"/>
    <property type="match status" value="1"/>
</dbReference>
<evidence type="ECO:0000256" key="7">
    <source>
        <dbReference type="ARBA" id="ARBA00047942"/>
    </source>
</evidence>
<dbReference type="GO" id="GO:0008168">
    <property type="term" value="F:methyltransferase activity"/>
    <property type="evidence" value="ECO:0007669"/>
    <property type="project" value="UniProtKB-KW"/>
</dbReference>
<comment type="catalytic activity">
    <reaction evidence="7">
        <text>a 2'-deoxyadenosine in DNA + S-adenosyl-L-methionine = an N(6)-methyl-2'-deoxyadenosine in DNA + S-adenosyl-L-homocysteine + H(+)</text>
        <dbReference type="Rhea" id="RHEA:15197"/>
        <dbReference type="Rhea" id="RHEA-COMP:12418"/>
        <dbReference type="Rhea" id="RHEA-COMP:12419"/>
        <dbReference type="ChEBI" id="CHEBI:15378"/>
        <dbReference type="ChEBI" id="CHEBI:57856"/>
        <dbReference type="ChEBI" id="CHEBI:59789"/>
        <dbReference type="ChEBI" id="CHEBI:90615"/>
        <dbReference type="ChEBI" id="CHEBI:90616"/>
        <dbReference type="EC" id="2.1.1.72"/>
    </reaction>
</comment>
<accession>A0ABV5GCT1</accession>
<evidence type="ECO:0000256" key="3">
    <source>
        <dbReference type="ARBA" id="ARBA00022603"/>
    </source>
</evidence>
<evidence type="ECO:0000313" key="10">
    <source>
        <dbReference type="EMBL" id="MFB9088879.1"/>
    </source>
</evidence>
<dbReference type="PRINTS" id="PR00507">
    <property type="entry name" value="N12N6MTFRASE"/>
</dbReference>
<evidence type="ECO:0000256" key="5">
    <source>
        <dbReference type="ARBA" id="ARBA00022691"/>
    </source>
</evidence>
<evidence type="ECO:0000259" key="8">
    <source>
        <dbReference type="Pfam" id="PF02384"/>
    </source>
</evidence>
<keyword evidence="6" id="KW-0680">Restriction system</keyword>
<dbReference type="Gene3D" id="1.20.1260.30">
    <property type="match status" value="1"/>
</dbReference>
<dbReference type="Proteomes" id="UP001589576">
    <property type="component" value="Unassembled WGS sequence"/>
</dbReference>
<keyword evidence="11" id="KW-1185">Reference proteome</keyword>
<evidence type="ECO:0000256" key="2">
    <source>
        <dbReference type="ARBA" id="ARBA00011900"/>
    </source>
</evidence>
<dbReference type="Gene3D" id="3.40.50.150">
    <property type="entry name" value="Vaccinia Virus protein VP39"/>
    <property type="match status" value="1"/>
</dbReference>
<organism evidence="10 11">
    <name type="scientific">Flavobacterium paronense</name>
    <dbReference type="NCBI Taxonomy" id="1392775"/>
    <lineage>
        <taxon>Bacteria</taxon>
        <taxon>Pseudomonadati</taxon>
        <taxon>Bacteroidota</taxon>
        <taxon>Flavobacteriia</taxon>
        <taxon>Flavobacteriales</taxon>
        <taxon>Flavobacteriaceae</taxon>
        <taxon>Flavobacterium</taxon>
    </lineage>
</organism>
<dbReference type="InterPro" id="IPR038333">
    <property type="entry name" value="T1MK-like_N_sf"/>
</dbReference>
<evidence type="ECO:0000259" key="9">
    <source>
        <dbReference type="Pfam" id="PF12161"/>
    </source>
</evidence>
<dbReference type="GO" id="GO:0032259">
    <property type="term" value="P:methylation"/>
    <property type="evidence" value="ECO:0007669"/>
    <property type="project" value="UniProtKB-KW"/>
</dbReference>
<dbReference type="EMBL" id="JBHMFB010000012">
    <property type="protein sequence ID" value="MFB9088879.1"/>
    <property type="molecule type" value="Genomic_DNA"/>
</dbReference>
<dbReference type="PANTHER" id="PTHR42933">
    <property type="entry name" value="SLR6095 PROTEIN"/>
    <property type="match status" value="1"/>
</dbReference>
<sequence length="497" mass="56641">MSKEKSANTSSIVSKVWAFCQTLRDDGVGYGDYLEQLTYLLFLKMADEYTKPPHNRTMPIPAEFAWETLTIKSGTELELHYNIMLRELAKEKGILGQIFVKSQNKIQDPAKLYKLIALINAENWILMGVKDKGDIYEGILEKNAEDTKSGAGQYFTPRPLIKAMVECLRPEPMKTIADPACGTGGFFLAAYDWIVDNRNLDKEAAKFLKYETFFGNEIVASTRRLALMNLFLHNIGDIDSDNFISPNDSLITDSGTRYDYILANPPFGKKSSMTFTNEAGEQEKEDLTYNRQDFWVTTSNKQLNFVQHIRTMLKTTGQAAVVLPDNVLFEGGVGETVRKKLLDTTDLHTILRLPTGIFYANGVKANVLFFDGKPSSKDPWTKEVWVYDYRTNIHHTLKKNPLKLSDLKDFINLYNPENRHKRKETYNAESNPEGRWRKFGYDEIIARDKTSLDITWLKDKSLADLDNLPDPDELAQDIVENIEAALDSFRAIMASLK</sequence>
<dbReference type="SUPFAM" id="SSF53335">
    <property type="entry name" value="S-adenosyl-L-methionine-dependent methyltransferases"/>
    <property type="match status" value="1"/>
</dbReference>
<comment type="similarity">
    <text evidence="1">Belongs to the N(4)/N(6)-methyltransferase family.</text>
</comment>
<dbReference type="RefSeq" id="WP_290284374.1">
    <property type="nucleotide sequence ID" value="NZ_JAUFQN010000019.1"/>
</dbReference>
<dbReference type="EC" id="2.1.1.72" evidence="2"/>
<evidence type="ECO:0000256" key="4">
    <source>
        <dbReference type="ARBA" id="ARBA00022679"/>
    </source>
</evidence>
<dbReference type="PROSITE" id="PS00092">
    <property type="entry name" value="N6_MTASE"/>
    <property type="match status" value="1"/>
</dbReference>
<evidence type="ECO:0000256" key="6">
    <source>
        <dbReference type="ARBA" id="ARBA00022747"/>
    </source>
</evidence>
<feature type="domain" description="N6 adenine-specific DNA methyltransferase N-terminal" evidence="9">
    <location>
        <begin position="13"/>
        <end position="118"/>
    </location>
</feature>
<protein>
    <recommendedName>
        <fullName evidence="2">site-specific DNA-methyltransferase (adenine-specific)</fullName>
        <ecNumber evidence="2">2.1.1.72</ecNumber>
    </recommendedName>
</protein>
<dbReference type="InterPro" id="IPR029063">
    <property type="entry name" value="SAM-dependent_MTases_sf"/>
</dbReference>